<gene>
    <name evidence="1" type="ORF">C2G38_2211951</name>
</gene>
<protein>
    <submittedName>
        <fullName evidence="1">Uncharacterized protein</fullName>
    </submittedName>
</protein>
<evidence type="ECO:0000313" key="2">
    <source>
        <dbReference type="Proteomes" id="UP000266673"/>
    </source>
</evidence>
<name>A0A397UDI4_9GLOM</name>
<organism evidence="1 2">
    <name type="scientific">Gigaspora rosea</name>
    <dbReference type="NCBI Taxonomy" id="44941"/>
    <lineage>
        <taxon>Eukaryota</taxon>
        <taxon>Fungi</taxon>
        <taxon>Fungi incertae sedis</taxon>
        <taxon>Mucoromycota</taxon>
        <taxon>Glomeromycotina</taxon>
        <taxon>Glomeromycetes</taxon>
        <taxon>Diversisporales</taxon>
        <taxon>Gigasporaceae</taxon>
        <taxon>Gigaspora</taxon>
    </lineage>
</organism>
<comment type="caution">
    <text evidence="1">The sequence shown here is derived from an EMBL/GenBank/DDBJ whole genome shotgun (WGS) entry which is preliminary data.</text>
</comment>
<reference evidence="1 2" key="1">
    <citation type="submission" date="2018-06" db="EMBL/GenBank/DDBJ databases">
        <title>Comparative genomics reveals the genomic features of Rhizophagus irregularis, R. cerebriforme, R. diaphanum and Gigaspora rosea, and their symbiotic lifestyle signature.</title>
        <authorList>
            <person name="Morin E."/>
            <person name="San Clemente H."/>
            <person name="Chen E.C.H."/>
            <person name="De La Providencia I."/>
            <person name="Hainaut M."/>
            <person name="Kuo A."/>
            <person name="Kohler A."/>
            <person name="Murat C."/>
            <person name="Tang N."/>
            <person name="Roy S."/>
            <person name="Loubradou J."/>
            <person name="Henrissat B."/>
            <person name="Grigoriev I.V."/>
            <person name="Corradi N."/>
            <person name="Roux C."/>
            <person name="Martin F.M."/>
        </authorList>
    </citation>
    <scope>NUCLEOTIDE SEQUENCE [LARGE SCALE GENOMIC DNA]</scope>
    <source>
        <strain evidence="1 2">DAOM 194757</strain>
    </source>
</reference>
<dbReference type="Proteomes" id="UP000266673">
    <property type="component" value="Unassembled WGS sequence"/>
</dbReference>
<evidence type="ECO:0000313" key="1">
    <source>
        <dbReference type="EMBL" id="RIB08332.1"/>
    </source>
</evidence>
<dbReference type="AlphaFoldDB" id="A0A397UDI4"/>
<dbReference type="OrthoDB" id="10468373at2759"/>
<keyword evidence="2" id="KW-1185">Reference proteome</keyword>
<sequence>MSLLQASNTCDQFYRNSHDFQNNTVPYEEFLNIMPLIDNQENMASEIIDNQKSVISEIINGMDDKNSHEISYDKNNKVAEEFQEMSDQTSLVIKSGLSFSDWKSFNA</sequence>
<proteinExistence type="predicted"/>
<dbReference type="EMBL" id="QKWP01001523">
    <property type="protein sequence ID" value="RIB08332.1"/>
    <property type="molecule type" value="Genomic_DNA"/>
</dbReference>
<accession>A0A397UDI4</accession>